<feature type="compositionally biased region" description="Low complexity" evidence="3">
    <location>
        <begin position="415"/>
        <end position="430"/>
    </location>
</feature>
<feature type="region of interest" description="Disordered" evidence="3">
    <location>
        <begin position="273"/>
        <end position="306"/>
    </location>
</feature>
<name>A0A7M7KUE3_VARDE</name>
<dbReference type="PROSITE" id="PS50068">
    <property type="entry name" value="LDLRA_2"/>
    <property type="match status" value="1"/>
</dbReference>
<dbReference type="GeneID" id="111254945"/>
<organism evidence="5 6">
    <name type="scientific">Varroa destructor</name>
    <name type="common">Honeybee mite</name>
    <dbReference type="NCBI Taxonomy" id="109461"/>
    <lineage>
        <taxon>Eukaryota</taxon>
        <taxon>Metazoa</taxon>
        <taxon>Ecdysozoa</taxon>
        <taxon>Arthropoda</taxon>
        <taxon>Chelicerata</taxon>
        <taxon>Arachnida</taxon>
        <taxon>Acari</taxon>
        <taxon>Parasitiformes</taxon>
        <taxon>Mesostigmata</taxon>
        <taxon>Gamasina</taxon>
        <taxon>Dermanyssoidea</taxon>
        <taxon>Varroidae</taxon>
        <taxon>Varroa</taxon>
    </lineage>
</organism>
<evidence type="ECO:0000313" key="6">
    <source>
        <dbReference type="Proteomes" id="UP000594260"/>
    </source>
</evidence>
<feature type="chain" id="PRO_5029476628" evidence="4">
    <location>
        <begin position="34"/>
        <end position="549"/>
    </location>
</feature>
<dbReference type="Proteomes" id="UP000594260">
    <property type="component" value="Unplaced"/>
</dbReference>
<dbReference type="AlphaFoldDB" id="A0A7M7KUE3"/>
<feature type="region of interest" description="Disordered" evidence="3">
    <location>
        <begin position="409"/>
        <end position="430"/>
    </location>
</feature>
<dbReference type="SUPFAM" id="SSF57424">
    <property type="entry name" value="LDL receptor-like module"/>
    <property type="match status" value="1"/>
</dbReference>
<dbReference type="InterPro" id="IPR023415">
    <property type="entry name" value="LDLR_class-A_CS"/>
</dbReference>
<dbReference type="Gene3D" id="4.10.400.10">
    <property type="entry name" value="Low-density Lipoprotein Receptor"/>
    <property type="match status" value="1"/>
</dbReference>
<dbReference type="RefSeq" id="XP_022672158.1">
    <property type="nucleotide sequence ID" value="XM_022816423.1"/>
</dbReference>
<accession>A0A7M7KUE3</accession>
<sequence length="549" mass="61141">MPQSASTNSIAVRIVIVFIALMMTTLMTGEVAAVQGESVEEEDEQFVYLENCTETSQPVVNVFLHKDRPNNIYRVNLFEKFPEKQVPRCRTSVYAQVVEFYEAWHKRRLTPHLRNYKVMATLEDINMPLQCDKVYSLVSDAQKNHTTLCQTLDNQIYNYRFILFYRRDNLTLLRDYFIDLSLAVAYLPPKDEEDSTDRGCPSDAFFQCETDRLCIPSRFWCDQVSHCSDNSDEGNCDLLRQDTDTDASTEGSTVYSSSHLAVPTVNITTMSISKESERTSAEVNHKDDTDDNVNDTSSTEGVSVSTQTEIAIETTETIIYETTALNTFLQREVTTVLEDNTDNSLWQKGSTTTTPITIEAIANVLPTTTERQSLFTFENAMTYEKPIHGRDAPRYISIAPSSLDSYEEYDSEPVATAPTATTPATPWAASASSSSRATSLSSTVAPHGSSALHTSSTRGNIINTAKIDNYPENYVPYHLKPRSDSHADIILSTKGAKSTTAKPNPAPYPFGPRSDRLDSRNSSSHSQTASIVILAVGVRLALGVQCYLR</sequence>
<dbReference type="InterPro" id="IPR002172">
    <property type="entry name" value="LDrepeatLR_classA_rpt"/>
</dbReference>
<protein>
    <submittedName>
        <fullName evidence="5">Uncharacterized protein</fullName>
    </submittedName>
</protein>
<feature type="compositionally biased region" description="Basic and acidic residues" evidence="3">
    <location>
        <begin position="274"/>
        <end position="288"/>
    </location>
</feature>
<dbReference type="CDD" id="cd00112">
    <property type="entry name" value="LDLa"/>
    <property type="match status" value="1"/>
</dbReference>
<feature type="disulfide bond" evidence="2">
    <location>
        <begin position="221"/>
        <end position="236"/>
    </location>
</feature>
<dbReference type="EnsemblMetazoa" id="XM_022816423">
    <property type="protein sequence ID" value="XP_022672158"/>
    <property type="gene ID" value="LOC111254945"/>
</dbReference>
<keyword evidence="6" id="KW-1185">Reference proteome</keyword>
<evidence type="ECO:0000256" key="2">
    <source>
        <dbReference type="PROSITE-ProRule" id="PRU00124"/>
    </source>
</evidence>
<reference evidence="5" key="1">
    <citation type="submission" date="2021-01" db="UniProtKB">
        <authorList>
            <consortium name="EnsemblMetazoa"/>
        </authorList>
    </citation>
    <scope>IDENTIFICATION</scope>
</reference>
<feature type="signal peptide" evidence="4">
    <location>
        <begin position="1"/>
        <end position="33"/>
    </location>
</feature>
<keyword evidence="1 2" id="KW-1015">Disulfide bond</keyword>
<dbReference type="Pfam" id="PF00057">
    <property type="entry name" value="Ldl_recept_a"/>
    <property type="match status" value="1"/>
</dbReference>
<evidence type="ECO:0000256" key="3">
    <source>
        <dbReference type="SAM" id="MobiDB-lite"/>
    </source>
</evidence>
<dbReference type="PROSITE" id="PS01209">
    <property type="entry name" value="LDLRA_1"/>
    <property type="match status" value="1"/>
</dbReference>
<dbReference type="KEGG" id="vde:111254945"/>
<dbReference type="InParanoid" id="A0A7M7KUE3"/>
<dbReference type="InterPro" id="IPR036055">
    <property type="entry name" value="LDL_receptor-like_sf"/>
</dbReference>
<proteinExistence type="predicted"/>
<keyword evidence="4" id="KW-0732">Signal</keyword>
<evidence type="ECO:0000313" key="5">
    <source>
        <dbReference type="EnsemblMetazoa" id="XP_022672158"/>
    </source>
</evidence>
<evidence type="ECO:0000256" key="1">
    <source>
        <dbReference type="ARBA" id="ARBA00023157"/>
    </source>
</evidence>
<feature type="region of interest" description="Disordered" evidence="3">
    <location>
        <begin position="494"/>
        <end position="523"/>
    </location>
</feature>
<dbReference type="OrthoDB" id="10024646at2759"/>
<evidence type="ECO:0000256" key="4">
    <source>
        <dbReference type="SAM" id="SignalP"/>
    </source>
</evidence>
<dbReference type="SMART" id="SM00192">
    <property type="entry name" value="LDLa"/>
    <property type="match status" value="1"/>
</dbReference>
<comment type="caution">
    <text evidence="2">Lacks conserved residue(s) required for the propagation of feature annotation.</text>
</comment>